<evidence type="ECO:0000313" key="2">
    <source>
        <dbReference type="EMBL" id="SBV27543.1"/>
    </source>
</evidence>
<protein>
    <submittedName>
        <fullName evidence="2">Uncharacterized protein</fullName>
    </submittedName>
</protein>
<proteinExistence type="predicted"/>
<evidence type="ECO:0000313" key="3">
    <source>
        <dbReference type="Proteomes" id="UP000199393"/>
    </source>
</evidence>
<feature type="region of interest" description="Disordered" evidence="1">
    <location>
        <begin position="28"/>
        <end position="47"/>
    </location>
</feature>
<dbReference type="Proteomes" id="UP000199393">
    <property type="component" value="Chromosome I"/>
</dbReference>
<accession>A0A1C3N4P9</accession>
<name>A0A1C3N4P9_9ACTN</name>
<reference evidence="3" key="1">
    <citation type="submission" date="2016-06" db="EMBL/GenBank/DDBJ databases">
        <authorList>
            <person name="Varghese N."/>
        </authorList>
    </citation>
    <scope>NUCLEOTIDE SEQUENCE [LARGE SCALE GENOMIC DNA]</scope>
    <source>
        <strain evidence="3">DSM 45344</strain>
    </source>
</reference>
<dbReference type="STRING" id="307121.GA0070620_3067"/>
<dbReference type="EMBL" id="LT598496">
    <property type="protein sequence ID" value="SBV27543.1"/>
    <property type="molecule type" value="Genomic_DNA"/>
</dbReference>
<keyword evidence="3" id="KW-1185">Reference proteome</keyword>
<dbReference type="AlphaFoldDB" id="A0A1C3N4P9"/>
<sequence>MISERKPKAPGRYIDALIASGDITQFRGPAAKPAAPTTGHTYRDSGRGYCETCYQPESHPRHGGPK</sequence>
<organism evidence="2 3">
    <name type="scientific">Micromonospora krabiensis</name>
    <dbReference type="NCBI Taxonomy" id="307121"/>
    <lineage>
        <taxon>Bacteria</taxon>
        <taxon>Bacillati</taxon>
        <taxon>Actinomycetota</taxon>
        <taxon>Actinomycetes</taxon>
        <taxon>Micromonosporales</taxon>
        <taxon>Micromonosporaceae</taxon>
        <taxon>Micromonospora</taxon>
    </lineage>
</organism>
<evidence type="ECO:0000256" key="1">
    <source>
        <dbReference type="SAM" id="MobiDB-lite"/>
    </source>
</evidence>
<gene>
    <name evidence="2" type="ORF">GA0070620_3067</name>
</gene>